<dbReference type="GO" id="GO:0015768">
    <property type="term" value="P:maltose transport"/>
    <property type="evidence" value="ECO:0007669"/>
    <property type="project" value="TreeGrafter"/>
</dbReference>
<keyword evidence="6" id="KW-1185">Reference proteome</keyword>
<dbReference type="RefSeq" id="WP_191281545.1">
    <property type="nucleotide sequence ID" value="NZ_BNAI01000001.1"/>
</dbReference>
<dbReference type="SUPFAM" id="SSF53850">
    <property type="entry name" value="Periplasmic binding protein-like II"/>
    <property type="match status" value="1"/>
</dbReference>
<evidence type="ECO:0000313" key="6">
    <source>
        <dbReference type="Proteomes" id="UP000617531"/>
    </source>
</evidence>
<protein>
    <submittedName>
        <fullName evidence="5">Maltose ABC transporter substrate-binding protein</fullName>
    </submittedName>
</protein>
<evidence type="ECO:0000256" key="1">
    <source>
        <dbReference type="ARBA" id="ARBA00008520"/>
    </source>
</evidence>
<feature type="chain" id="PRO_5035188485" evidence="4">
    <location>
        <begin position="29"/>
        <end position="412"/>
    </location>
</feature>
<dbReference type="InterPro" id="IPR006059">
    <property type="entry name" value="SBP"/>
</dbReference>
<sequence length="412" mass="42380">MVTLPSATFTRRTALVGFGGLTAAGVLAACTPAGGGGGTSTQTLSIWMDQTVSDTLAKAASGFEKDFGVKLDIQPLAYGDIIGNYTQGAPGGSGPDLVDVNIDHLGPLAAADLVAPVDFGSKLSSIDPRAVAGYTVDGTMRGLPLVMESTNMWRNPNVVADPVATWDDLVGVARDLVGKVKYPFLAPDGAYTVIGLLTAFGGYVFKQNPDGSYDPNDVGLDNAGSIAALKIIEQGVAEGWVVAGLEADAYADAWADGQIGLQLSGPWLLSGYADSGAPYSIDKIPSGPAGEASPWVSARGLVVNPLSENVALAQSFLTEYLAADDPMKVYASETAKESAWTPVKDAAASDATLAFIEAGANGQPIPQNKELAGIWSPSTDALLLLIQGRATAEEAAQSMAQKLRDSVAAAQN</sequence>
<keyword evidence="2" id="KW-0813">Transport</keyword>
<dbReference type="GO" id="GO:0055052">
    <property type="term" value="C:ATP-binding cassette (ABC) transporter complex, substrate-binding subunit-containing"/>
    <property type="evidence" value="ECO:0007669"/>
    <property type="project" value="TreeGrafter"/>
</dbReference>
<name>A0A8J3DU95_9MICO</name>
<gene>
    <name evidence="5" type="ORF">GCM10011600_02200</name>
</gene>
<reference evidence="5" key="2">
    <citation type="submission" date="2020-09" db="EMBL/GenBank/DDBJ databases">
        <authorList>
            <person name="Sun Q."/>
            <person name="Zhou Y."/>
        </authorList>
    </citation>
    <scope>NUCLEOTIDE SEQUENCE</scope>
    <source>
        <strain evidence="5">CGMCC 1.16548</strain>
    </source>
</reference>
<dbReference type="Pfam" id="PF13416">
    <property type="entry name" value="SBP_bac_8"/>
    <property type="match status" value="1"/>
</dbReference>
<evidence type="ECO:0000256" key="3">
    <source>
        <dbReference type="ARBA" id="ARBA00022729"/>
    </source>
</evidence>
<dbReference type="EMBL" id="BNAI01000001">
    <property type="protein sequence ID" value="GHF05273.1"/>
    <property type="molecule type" value="Genomic_DNA"/>
</dbReference>
<reference evidence="5" key="1">
    <citation type="journal article" date="2014" name="Int. J. Syst. Evol. Microbiol.">
        <title>Complete genome sequence of Corynebacterium casei LMG S-19264T (=DSM 44701T), isolated from a smear-ripened cheese.</title>
        <authorList>
            <consortium name="US DOE Joint Genome Institute (JGI-PGF)"/>
            <person name="Walter F."/>
            <person name="Albersmeier A."/>
            <person name="Kalinowski J."/>
            <person name="Ruckert C."/>
        </authorList>
    </citation>
    <scope>NUCLEOTIDE SEQUENCE</scope>
    <source>
        <strain evidence="5">CGMCC 1.16548</strain>
    </source>
</reference>
<feature type="signal peptide" evidence="4">
    <location>
        <begin position="1"/>
        <end position="28"/>
    </location>
</feature>
<proteinExistence type="inferred from homology"/>
<dbReference type="PANTHER" id="PTHR30061:SF50">
    <property type="entry name" value="MALTOSE_MALTODEXTRIN-BINDING PERIPLASMIC PROTEIN"/>
    <property type="match status" value="1"/>
</dbReference>
<evidence type="ECO:0000313" key="5">
    <source>
        <dbReference type="EMBL" id="GHF05273.1"/>
    </source>
</evidence>
<dbReference type="Gene3D" id="3.40.190.10">
    <property type="entry name" value="Periplasmic binding protein-like II"/>
    <property type="match status" value="2"/>
</dbReference>
<dbReference type="PANTHER" id="PTHR30061">
    <property type="entry name" value="MALTOSE-BINDING PERIPLASMIC PROTEIN"/>
    <property type="match status" value="1"/>
</dbReference>
<keyword evidence="3 4" id="KW-0732">Signal</keyword>
<organism evidence="5 6">
    <name type="scientific">Pseudolysinimonas yzui</name>
    <dbReference type="NCBI Taxonomy" id="2708254"/>
    <lineage>
        <taxon>Bacteria</taxon>
        <taxon>Bacillati</taxon>
        <taxon>Actinomycetota</taxon>
        <taxon>Actinomycetes</taxon>
        <taxon>Micrococcales</taxon>
        <taxon>Microbacteriaceae</taxon>
        <taxon>Pseudolysinimonas</taxon>
    </lineage>
</organism>
<dbReference type="AlphaFoldDB" id="A0A8J3DU95"/>
<comment type="caution">
    <text evidence="5">The sequence shown here is derived from an EMBL/GenBank/DDBJ whole genome shotgun (WGS) entry which is preliminary data.</text>
</comment>
<dbReference type="Proteomes" id="UP000617531">
    <property type="component" value="Unassembled WGS sequence"/>
</dbReference>
<dbReference type="GO" id="GO:0042956">
    <property type="term" value="P:maltodextrin transmembrane transport"/>
    <property type="evidence" value="ECO:0007669"/>
    <property type="project" value="TreeGrafter"/>
</dbReference>
<comment type="similarity">
    <text evidence="1">Belongs to the bacterial solute-binding protein 1 family.</text>
</comment>
<dbReference type="GO" id="GO:1901982">
    <property type="term" value="F:maltose binding"/>
    <property type="evidence" value="ECO:0007669"/>
    <property type="project" value="TreeGrafter"/>
</dbReference>
<evidence type="ECO:0000256" key="2">
    <source>
        <dbReference type="ARBA" id="ARBA00022448"/>
    </source>
</evidence>
<evidence type="ECO:0000256" key="4">
    <source>
        <dbReference type="SAM" id="SignalP"/>
    </source>
</evidence>
<accession>A0A8J3DU95</accession>